<organism evidence="2 3">
    <name type="scientific">Rhodococcus qingshengii JCM 15477</name>
    <dbReference type="NCBI Taxonomy" id="1303681"/>
    <lineage>
        <taxon>Bacteria</taxon>
        <taxon>Bacillati</taxon>
        <taxon>Actinomycetota</taxon>
        <taxon>Actinomycetes</taxon>
        <taxon>Mycobacteriales</taxon>
        <taxon>Nocardiaceae</taxon>
        <taxon>Rhodococcus</taxon>
        <taxon>Rhodococcus erythropolis group</taxon>
    </lineage>
</organism>
<dbReference type="EMBL" id="CP096568">
    <property type="protein sequence ID" value="UPU47016.1"/>
    <property type="molecule type" value="Genomic_DNA"/>
</dbReference>
<protein>
    <submittedName>
        <fullName evidence="2">DUF3349 domain-containing protein</fullName>
    </submittedName>
</protein>
<dbReference type="Pfam" id="PF11829">
    <property type="entry name" value="DUF3349"/>
    <property type="match status" value="1"/>
</dbReference>
<gene>
    <name evidence="2" type="ORF">M0639_33600</name>
</gene>
<evidence type="ECO:0000313" key="2">
    <source>
        <dbReference type="EMBL" id="UPU47016.1"/>
    </source>
</evidence>
<proteinExistence type="predicted"/>
<name>A0AB38RPE3_RHOSG</name>
<dbReference type="Proteomes" id="UP000831484">
    <property type="component" value="Plasmid pdjl-6-5"/>
</dbReference>
<dbReference type="InterPro" id="IPR021784">
    <property type="entry name" value="DUF3349"/>
</dbReference>
<dbReference type="AlphaFoldDB" id="A0AB38RPE3"/>
<keyword evidence="2" id="KW-0614">Plasmid</keyword>
<reference evidence="3" key="1">
    <citation type="journal article" date="2022" name="Environ. Microbiol.">
        <title>Functional analysis, diversity, and distribution of carbendazim hydrolases MheI and CbmA, responsible for the initial step in carbendazim degradation.</title>
        <authorList>
            <person name="Zhang M."/>
            <person name="Bai X."/>
            <person name="Li Q."/>
            <person name="Zhang L."/>
            <person name="Zhu Q."/>
            <person name="Gao S."/>
            <person name="Ke Z."/>
            <person name="Jiang M."/>
            <person name="Hu J."/>
            <person name="Qiu J."/>
            <person name="Hong Q."/>
        </authorList>
    </citation>
    <scope>NUCLEOTIDE SEQUENCE [LARGE SCALE GENOMIC DNA]</scope>
    <source>
        <strain evidence="3">djl-6</strain>
    </source>
</reference>
<dbReference type="Gene3D" id="1.10.10.2390">
    <property type="match status" value="1"/>
</dbReference>
<sequence length="118" mass="13321">MHHPVKAVLDWLRSGYPEGIPEKDHFALLAVLRRRLGDDEMDQVVAMSVERAHETPDRHIDYVRVRDLIAGTIDEEPSEEDIERVSRRLEEGGWSLVPSDSHDGEEGCAADTPRRGAP</sequence>
<dbReference type="Gene3D" id="6.10.140.2080">
    <property type="match status" value="1"/>
</dbReference>
<geneLocation type="plasmid" evidence="2 3">
    <name>pdjl-6-5</name>
</geneLocation>
<keyword evidence="3" id="KW-1185">Reference proteome</keyword>
<evidence type="ECO:0000313" key="3">
    <source>
        <dbReference type="Proteomes" id="UP000831484"/>
    </source>
</evidence>
<accession>A0AB38RPE3</accession>
<dbReference type="RefSeq" id="WP_076949364.1">
    <property type="nucleotide sequence ID" value="NZ_CP096568.1"/>
</dbReference>
<feature type="region of interest" description="Disordered" evidence="1">
    <location>
        <begin position="93"/>
        <end position="118"/>
    </location>
</feature>
<evidence type="ECO:0000256" key="1">
    <source>
        <dbReference type="SAM" id="MobiDB-lite"/>
    </source>
</evidence>